<dbReference type="EMBL" id="QJKJ01007516">
    <property type="protein sequence ID" value="RDX82901.1"/>
    <property type="molecule type" value="Genomic_DNA"/>
</dbReference>
<dbReference type="Proteomes" id="UP000257109">
    <property type="component" value="Unassembled WGS sequence"/>
</dbReference>
<reference evidence="1" key="1">
    <citation type="submission" date="2018-05" db="EMBL/GenBank/DDBJ databases">
        <title>Draft genome of Mucuna pruriens seed.</title>
        <authorList>
            <person name="Nnadi N.E."/>
            <person name="Vos R."/>
            <person name="Hasami M.H."/>
            <person name="Devisetty U.K."/>
            <person name="Aguiy J.C."/>
        </authorList>
    </citation>
    <scope>NUCLEOTIDE SEQUENCE [LARGE SCALE GENOMIC DNA]</scope>
    <source>
        <strain evidence="1">JCA_2017</strain>
    </source>
</reference>
<organism evidence="1 2">
    <name type="scientific">Mucuna pruriens</name>
    <name type="common">Velvet bean</name>
    <name type="synonym">Dolichos pruriens</name>
    <dbReference type="NCBI Taxonomy" id="157652"/>
    <lineage>
        <taxon>Eukaryota</taxon>
        <taxon>Viridiplantae</taxon>
        <taxon>Streptophyta</taxon>
        <taxon>Embryophyta</taxon>
        <taxon>Tracheophyta</taxon>
        <taxon>Spermatophyta</taxon>
        <taxon>Magnoliopsida</taxon>
        <taxon>eudicotyledons</taxon>
        <taxon>Gunneridae</taxon>
        <taxon>Pentapetalae</taxon>
        <taxon>rosids</taxon>
        <taxon>fabids</taxon>
        <taxon>Fabales</taxon>
        <taxon>Fabaceae</taxon>
        <taxon>Papilionoideae</taxon>
        <taxon>50 kb inversion clade</taxon>
        <taxon>NPAAA clade</taxon>
        <taxon>indigoferoid/millettioid clade</taxon>
        <taxon>Phaseoleae</taxon>
        <taxon>Mucuna</taxon>
    </lineage>
</organism>
<protein>
    <submittedName>
        <fullName evidence="1">Uncharacterized protein</fullName>
    </submittedName>
</protein>
<accession>A0A371FX90</accession>
<feature type="non-terminal residue" evidence="1">
    <location>
        <position position="1"/>
    </location>
</feature>
<proteinExistence type="predicted"/>
<keyword evidence="2" id="KW-1185">Reference proteome</keyword>
<evidence type="ECO:0000313" key="2">
    <source>
        <dbReference type="Proteomes" id="UP000257109"/>
    </source>
</evidence>
<dbReference type="AlphaFoldDB" id="A0A371FX90"/>
<sequence>MTHAIPWYVGASRVDKERLECDAKYYIWDDPYLWRLCNDQVYSGVRYLVGPPLLSFSSWRRPLWIWSDSPESLDCGPY</sequence>
<comment type="caution">
    <text evidence="1">The sequence shown here is derived from an EMBL/GenBank/DDBJ whole genome shotgun (WGS) entry which is preliminary data.</text>
</comment>
<name>A0A371FX90_MUCPR</name>
<gene>
    <name evidence="1" type="ORF">CR513_36266</name>
</gene>
<evidence type="ECO:0000313" key="1">
    <source>
        <dbReference type="EMBL" id="RDX82901.1"/>
    </source>
</evidence>